<feature type="chain" id="PRO_5016339223" evidence="1">
    <location>
        <begin position="24"/>
        <end position="319"/>
    </location>
</feature>
<organism evidence="2 3">
    <name type="scientific">Phenylobacterium deserti</name>
    <dbReference type="NCBI Taxonomy" id="1914756"/>
    <lineage>
        <taxon>Bacteria</taxon>
        <taxon>Pseudomonadati</taxon>
        <taxon>Pseudomonadota</taxon>
        <taxon>Alphaproteobacteria</taxon>
        <taxon>Caulobacterales</taxon>
        <taxon>Caulobacteraceae</taxon>
        <taxon>Phenylobacterium</taxon>
    </lineage>
</organism>
<dbReference type="AlphaFoldDB" id="A0A328ANL3"/>
<feature type="signal peptide" evidence="1">
    <location>
        <begin position="1"/>
        <end position="23"/>
    </location>
</feature>
<dbReference type="Proteomes" id="UP000249725">
    <property type="component" value="Unassembled WGS sequence"/>
</dbReference>
<reference evidence="3" key="1">
    <citation type="submission" date="2018-05" db="EMBL/GenBank/DDBJ databases">
        <authorList>
            <person name="Li X."/>
        </authorList>
    </citation>
    <scope>NUCLEOTIDE SEQUENCE [LARGE SCALE GENOMIC DNA]</scope>
    <source>
        <strain evidence="3">YIM 73061</strain>
    </source>
</reference>
<accession>A0A328ANL3</accession>
<dbReference type="GO" id="GO:0030288">
    <property type="term" value="C:outer membrane-bounded periplasmic space"/>
    <property type="evidence" value="ECO:0007669"/>
    <property type="project" value="InterPro"/>
</dbReference>
<dbReference type="InterPro" id="IPR005534">
    <property type="entry name" value="Curli_assmbl/transp-comp_CsgG"/>
</dbReference>
<dbReference type="EMBL" id="QFYR01000001">
    <property type="protein sequence ID" value="RAK56530.1"/>
    <property type="molecule type" value="Genomic_DNA"/>
</dbReference>
<dbReference type="Gene3D" id="2.30.30.40">
    <property type="entry name" value="SH3 Domains"/>
    <property type="match status" value="1"/>
</dbReference>
<sequence length="319" mass="33084">MRKLTTAALAGLALLALAQPAAAQYGMDKKGPKNAATPELPKCDKPLGRVAIQEPENRWWTELGLSNPESLIKLFAMRSNCLRVVDRNAGLAMRNAEAELGAGGDLRRGSNIGRGQVAAADFFIVPDLANSNANSGGNAIGAVAGAFGSRLGAAGMLAGGLRTKKSEAQALITLVDARTTEQLYIAEGVSQKTDIGFDLSGGGWGGGGFGGASGGGYSNTEIGKVVTAAYFNAFVDLVGYLQRNAPTGAEASQAAGMQAYKVKQVIVMRKTASPQAAKVRDFAVGDMVYPTGQKNGIWWEVDDENGNRGWVSSAMIGPG</sequence>
<dbReference type="OrthoDB" id="7201328at2"/>
<keyword evidence="3" id="KW-1185">Reference proteome</keyword>
<dbReference type="Pfam" id="PF03783">
    <property type="entry name" value="CsgG"/>
    <property type="match status" value="1"/>
</dbReference>
<protein>
    <submittedName>
        <fullName evidence="2">Peptidoglycan-binding protein</fullName>
    </submittedName>
</protein>
<proteinExistence type="predicted"/>
<evidence type="ECO:0000313" key="2">
    <source>
        <dbReference type="EMBL" id="RAK56530.1"/>
    </source>
</evidence>
<dbReference type="RefSeq" id="WP_111512881.1">
    <property type="nucleotide sequence ID" value="NZ_QFYR01000001.1"/>
</dbReference>
<gene>
    <name evidence="2" type="ORF">DJ018_00665</name>
</gene>
<evidence type="ECO:0000256" key="1">
    <source>
        <dbReference type="SAM" id="SignalP"/>
    </source>
</evidence>
<comment type="caution">
    <text evidence="2">The sequence shown here is derived from an EMBL/GenBank/DDBJ whole genome shotgun (WGS) entry which is preliminary data.</text>
</comment>
<evidence type="ECO:0000313" key="3">
    <source>
        <dbReference type="Proteomes" id="UP000249725"/>
    </source>
</evidence>
<keyword evidence="1" id="KW-0732">Signal</keyword>
<name>A0A328ANL3_9CAUL</name>